<feature type="chain" id="PRO_5022869011" evidence="1">
    <location>
        <begin position="25"/>
        <end position="233"/>
    </location>
</feature>
<dbReference type="Pfam" id="PF03412">
    <property type="entry name" value="Peptidase_C39"/>
    <property type="match status" value="1"/>
</dbReference>
<organism evidence="3 4">
    <name type="scientific">Pandoraea terrae</name>
    <dbReference type="NCBI Taxonomy" id="1537710"/>
    <lineage>
        <taxon>Bacteria</taxon>
        <taxon>Pseudomonadati</taxon>
        <taxon>Pseudomonadota</taxon>
        <taxon>Betaproteobacteria</taxon>
        <taxon>Burkholderiales</taxon>
        <taxon>Burkholderiaceae</taxon>
        <taxon>Pandoraea</taxon>
    </lineage>
</organism>
<dbReference type="Proteomes" id="UP000414233">
    <property type="component" value="Unassembled WGS sequence"/>
</dbReference>
<reference evidence="3 4" key="1">
    <citation type="submission" date="2019-08" db="EMBL/GenBank/DDBJ databases">
        <authorList>
            <person name="Peeters C."/>
        </authorList>
    </citation>
    <scope>NUCLEOTIDE SEQUENCE [LARGE SCALE GENOMIC DNA]</scope>
    <source>
        <strain evidence="3 4">LMG 30175</strain>
    </source>
</reference>
<dbReference type="PROSITE" id="PS50990">
    <property type="entry name" value="PEPTIDASE_C39"/>
    <property type="match status" value="1"/>
</dbReference>
<dbReference type="GO" id="GO:0016020">
    <property type="term" value="C:membrane"/>
    <property type="evidence" value="ECO:0007669"/>
    <property type="project" value="InterPro"/>
</dbReference>
<dbReference type="InterPro" id="IPR005074">
    <property type="entry name" value="Peptidase_C39"/>
</dbReference>
<dbReference type="GO" id="GO:0005524">
    <property type="term" value="F:ATP binding"/>
    <property type="evidence" value="ECO:0007669"/>
    <property type="project" value="InterPro"/>
</dbReference>
<evidence type="ECO:0000256" key="1">
    <source>
        <dbReference type="SAM" id="SignalP"/>
    </source>
</evidence>
<dbReference type="GO" id="GO:0006508">
    <property type="term" value="P:proteolysis"/>
    <property type="evidence" value="ECO:0007669"/>
    <property type="project" value="InterPro"/>
</dbReference>
<feature type="domain" description="Peptidase C39" evidence="2">
    <location>
        <begin position="57"/>
        <end position="187"/>
    </location>
</feature>
<dbReference type="CDD" id="cd02423">
    <property type="entry name" value="Peptidase_C39G"/>
    <property type="match status" value="1"/>
</dbReference>
<keyword evidence="1" id="KW-0732">Signal</keyword>
<evidence type="ECO:0000313" key="3">
    <source>
        <dbReference type="EMBL" id="VVD67995.1"/>
    </source>
</evidence>
<gene>
    <name evidence="3" type="ORF">PTE30175_00421</name>
</gene>
<keyword evidence="4" id="KW-1185">Reference proteome</keyword>
<dbReference type="OrthoDB" id="13401at2"/>
<protein>
    <submittedName>
        <fullName evidence="3">Peptidase C39</fullName>
    </submittedName>
</protein>
<name>A0A5E4RXZ3_9BURK</name>
<sequence length="233" mass="25715">MKPIARRAFAFILPLLAGSGIALAARADTIELPDHGGTYAVRVTSLKEARFLRTIRQQFDFSCGSAAVATLMTYHYGQPTTEQAVFEEMFAHGDQQKIRKEGFSLLDMKMYLEAHGFVADGFELPLEQLAQTHVPAIVLITESGYHHFVVVKGIRDGQVLVGDPALGTRAMSRAAFDAAWDSRVLFVVHNHEELAQFNQPVDWRVAPRAPLAMGIDRSGLNTVVMPKFGPSDF</sequence>
<dbReference type="AlphaFoldDB" id="A0A5E4RXZ3"/>
<evidence type="ECO:0000313" key="4">
    <source>
        <dbReference type="Proteomes" id="UP000414233"/>
    </source>
</evidence>
<dbReference type="EMBL" id="CABPRZ010000002">
    <property type="protein sequence ID" value="VVD67995.1"/>
    <property type="molecule type" value="Genomic_DNA"/>
</dbReference>
<proteinExistence type="predicted"/>
<feature type="signal peptide" evidence="1">
    <location>
        <begin position="1"/>
        <end position="24"/>
    </location>
</feature>
<dbReference type="RefSeq" id="WP_150695412.1">
    <property type="nucleotide sequence ID" value="NZ_CABPRZ010000002.1"/>
</dbReference>
<dbReference type="Gene3D" id="3.90.70.10">
    <property type="entry name" value="Cysteine proteinases"/>
    <property type="match status" value="1"/>
</dbReference>
<accession>A0A5E4RXZ3</accession>
<evidence type="ECO:0000259" key="2">
    <source>
        <dbReference type="PROSITE" id="PS50990"/>
    </source>
</evidence>
<dbReference type="GO" id="GO:0008233">
    <property type="term" value="F:peptidase activity"/>
    <property type="evidence" value="ECO:0007669"/>
    <property type="project" value="InterPro"/>
</dbReference>